<evidence type="ECO:0000256" key="4">
    <source>
        <dbReference type="ARBA" id="ARBA00022798"/>
    </source>
</evidence>
<dbReference type="OrthoDB" id="1058301at2759"/>
<keyword evidence="3" id="KW-0732">Signal</keyword>
<feature type="non-terminal residue" evidence="10">
    <location>
        <position position="1"/>
    </location>
</feature>
<keyword evidence="8" id="KW-0812">Transmembrane</keyword>
<feature type="region of interest" description="Disordered" evidence="7">
    <location>
        <begin position="169"/>
        <end position="230"/>
    </location>
</feature>
<feature type="non-terminal residue" evidence="10">
    <location>
        <position position="625"/>
    </location>
</feature>
<evidence type="ECO:0000256" key="3">
    <source>
        <dbReference type="ARBA" id="ARBA00022729"/>
    </source>
</evidence>
<evidence type="ECO:0000256" key="5">
    <source>
        <dbReference type="ARBA" id="ARBA00022801"/>
    </source>
</evidence>
<evidence type="ECO:0000313" key="11">
    <source>
        <dbReference type="Proteomes" id="UP001151699"/>
    </source>
</evidence>
<dbReference type="GO" id="GO:0006071">
    <property type="term" value="P:glycerol metabolic process"/>
    <property type="evidence" value="ECO:0007669"/>
    <property type="project" value="UniProtKB-KW"/>
</dbReference>
<organism evidence="10 11">
    <name type="scientific">Pseudolycoriella hygida</name>
    <dbReference type="NCBI Taxonomy" id="35572"/>
    <lineage>
        <taxon>Eukaryota</taxon>
        <taxon>Metazoa</taxon>
        <taxon>Ecdysozoa</taxon>
        <taxon>Arthropoda</taxon>
        <taxon>Hexapoda</taxon>
        <taxon>Insecta</taxon>
        <taxon>Pterygota</taxon>
        <taxon>Neoptera</taxon>
        <taxon>Endopterygota</taxon>
        <taxon>Diptera</taxon>
        <taxon>Nematocera</taxon>
        <taxon>Sciaroidea</taxon>
        <taxon>Sciaridae</taxon>
        <taxon>Pseudolycoriella</taxon>
    </lineage>
</organism>
<dbReference type="AlphaFoldDB" id="A0A9Q0MU99"/>
<dbReference type="Pfam" id="PF03009">
    <property type="entry name" value="GDPD"/>
    <property type="match status" value="1"/>
</dbReference>
<feature type="compositionally biased region" description="Polar residues" evidence="7">
    <location>
        <begin position="215"/>
        <end position="230"/>
    </location>
</feature>
<dbReference type="EMBL" id="WJQU01000003">
    <property type="protein sequence ID" value="KAJ6637205.1"/>
    <property type="molecule type" value="Genomic_DNA"/>
</dbReference>
<proteinExistence type="inferred from homology"/>
<dbReference type="InterPro" id="IPR030395">
    <property type="entry name" value="GP_PDE_dom"/>
</dbReference>
<evidence type="ECO:0000256" key="2">
    <source>
        <dbReference type="ARBA" id="ARBA00012247"/>
    </source>
</evidence>
<feature type="transmembrane region" description="Helical" evidence="8">
    <location>
        <begin position="112"/>
        <end position="134"/>
    </location>
</feature>
<keyword evidence="8" id="KW-0472">Membrane</keyword>
<accession>A0A9Q0MU99</accession>
<evidence type="ECO:0000256" key="6">
    <source>
        <dbReference type="ARBA" id="ARBA00047512"/>
    </source>
</evidence>
<comment type="caution">
    <text evidence="10">The sequence shown here is derived from an EMBL/GenBank/DDBJ whole genome shotgun (WGS) entry which is preliminary data.</text>
</comment>
<comment type="catalytic activity">
    <reaction evidence="6">
        <text>a sn-glycero-3-phosphodiester + H2O = an alcohol + sn-glycerol 3-phosphate + H(+)</text>
        <dbReference type="Rhea" id="RHEA:12969"/>
        <dbReference type="ChEBI" id="CHEBI:15377"/>
        <dbReference type="ChEBI" id="CHEBI:15378"/>
        <dbReference type="ChEBI" id="CHEBI:30879"/>
        <dbReference type="ChEBI" id="CHEBI:57597"/>
        <dbReference type="ChEBI" id="CHEBI:83408"/>
        <dbReference type="EC" id="3.1.4.46"/>
    </reaction>
</comment>
<feature type="domain" description="GP-PDE" evidence="9">
    <location>
        <begin position="243"/>
        <end position="589"/>
    </location>
</feature>
<evidence type="ECO:0000256" key="7">
    <source>
        <dbReference type="SAM" id="MobiDB-lite"/>
    </source>
</evidence>
<dbReference type="SUPFAM" id="SSF51695">
    <property type="entry name" value="PLC-like phosphodiesterases"/>
    <property type="match status" value="1"/>
</dbReference>
<keyword evidence="8" id="KW-1133">Transmembrane helix</keyword>
<dbReference type="PANTHER" id="PTHR43620:SF7">
    <property type="entry name" value="GLYCEROPHOSPHODIESTER PHOSPHODIESTERASE GDPD5-RELATED"/>
    <property type="match status" value="1"/>
</dbReference>
<dbReference type="Proteomes" id="UP001151699">
    <property type="component" value="Chromosome X"/>
</dbReference>
<dbReference type="GO" id="GO:0008889">
    <property type="term" value="F:glycerophosphodiester phosphodiesterase activity"/>
    <property type="evidence" value="ECO:0007669"/>
    <property type="project" value="UniProtKB-EC"/>
</dbReference>
<feature type="compositionally biased region" description="Low complexity" evidence="7">
    <location>
        <begin position="193"/>
        <end position="214"/>
    </location>
</feature>
<keyword evidence="5" id="KW-0378">Hydrolase</keyword>
<comment type="similarity">
    <text evidence="1">Belongs to the glycerophosphoryl diester phosphodiesterase family.</text>
</comment>
<protein>
    <recommendedName>
        <fullName evidence="2">glycerophosphodiester phosphodiesterase</fullName>
        <ecNumber evidence="2">3.1.4.46</ecNumber>
    </recommendedName>
</protein>
<sequence>YASRGTKKFGDKCESTLECGFPGSICDPKKKSCQCVENLPITNHIDKCGKEAAINDSCFFNEQCEAFSFQTVCRDGRCICRFDLSPIVNKDGRIECYAKQESREPERYIDPAMIGILAGMALMFIIICVVLRLFSRARWHENRTIFNTPNPRLMNVSLLRDNKLLHGQERRGSRMSVRMPSRQPSMASLRAHSPNPSLGSRRGSRGSSNMSAASTRSNRSNPTNGQDSKLSNELWSTLDKNQPILAAHRGEKVLMPEHTLGAYELAAIEGADYVEPDLVFTEDGVLVCFHDLSLRTGTNVADLPQFSNKMTNFTYDIGAGINQTISNDWFIHNFTLAELKQIRVTQLVRGVRPQFFNDLFEIPTFVEYLEVIHKMSYLQNRSIGVIPELKSPKFHNSLWPASPNHMENSVLSTLKDYGYAIKQGDVSRCNYTTNGNVFDIECGHVIIQSFELDCIKYLHSQTTIDLLKLVSTPNYEELTYEGLKEVAGVAQHFHVGKEFLYRGVETILQNNNYWHLIDQERIASLGGFIPFEKIIEETHALNVKVGVYTIVDSHEYSDPNGKEREMLHFFEMGVDGFFVENVPEAVLLRMKFDYQLQLKNVSSSASSLGACFWTIMTLMLIFSWN</sequence>
<evidence type="ECO:0000256" key="8">
    <source>
        <dbReference type="SAM" id="Phobius"/>
    </source>
</evidence>
<dbReference type="GO" id="GO:0006629">
    <property type="term" value="P:lipid metabolic process"/>
    <property type="evidence" value="ECO:0007669"/>
    <property type="project" value="InterPro"/>
</dbReference>
<dbReference type="PROSITE" id="PS51704">
    <property type="entry name" value="GP_PDE"/>
    <property type="match status" value="1"/>
</dbReference>
<dbReference type="Gene3D" id="3.20.20.190">
    <property type="entry name" value="Phosphatidylinositol (PI) phosphodiesterase"/>
    <property type="match status" value="1"/>
</dbReference>
<evidence type="ECO:0000259" key="9">
    <source>
        <dbReference type="PROSITE" id="PS51704"/>
    </source>
</evidence>
<name>A0A9Q0MU99_9DIPT</name>
<keyword evidence="11" id="KW-1185">Reference proteome</keyword>
<dbReference type="InterPro" id="IPR017946">
    <property type="entry name" value="PLC-like_Pdiesterase_TIM-brl"/>
</dbReference>
<dbReference type="PANTHER" id="PTHR43620">
    <property type="entry name" value="GLYCEROPHOSPHORYL DIESTER PHOSPHODIESTERASE"/>
    <property type="match status" value="1"/>
</dbReference>
<evidence type="ECO:0000256" key="1">
    <source>
        <dbReference type="ARBA" id="ARBA00007277"/>
    </source>
</evidence>
<feature type="transmembrane region" description="Helical" evidence="8">
    <location>
        <begin position="605"/>
        <end position="624"/>
    </location>
</feature>
<gene>
    <name evidence="10" type="primary">GDPD5</name>
    <name evidence="10" type="ORF">Bhyg_09934</name>
</gene>
<evidence type="ECO:0000313" key="10">
    <source>
        <dbReference type="EMBL" id="KAJ6637205.1"/>
    </source>
</evidence>
<keyword evidence="4" id="KW-0319">Glycerol metabolism</keyword>
<reference evidence="10" key="1">
    <citation type="submission" date="2022-07" db="EMBL/GenBank/DDBJ databases">
        <authorList>
            <person name="Trinca V."/>
            <person name="Uliana J.V.C."/>
            <person name="Torres T.T."/>
            <person name="Ward R.J."/>
            <person name="Monesi N."/>
        </authorList>
    </citation>
    <scope>NUCLEOTIDE SEQUENCE</scope>
    <source>
        <strain evidence="10">HSMRA1968</strain>
        <tissue evidence="10">Whole embryos</tissue>
    </source>
</reference>
<dbReference type="EC" id="3.1.4.46" evidence="2"/>